<feature type="compositionally biased region" description="Basic and acidic residues" evidence="1">
    <location>
        <begin position="256"/>
        <end position="274"/>
    </location>
</feature>
<sequence>MLCLRCMSGSVVLRHVYIWDPTQNLNAAQHFSDDGDELKSKQDLPSDDIYSQDVISSKGKTRHHSVVAPKTNKDQETANSGSITNELSTIREQSTIRDQSTIKEHSTINDTSLTEDCVLKCHTTRNQTSSLREKNTAKYQTQIQEYKTLPNFAHEHKLKEPRTDIDSAEEIPTNSEFLRNNCAKKFLDPDTRETSNRLSQHHIDKSWIVHNLDITSQTDDITAKSDDITSQSDDIRAESDDITAQSDDITSQTDDITAHSDDKTSHSDDITTKSDDIIQHANDDLRSITDTDRSSSTVHQVYLAHSSWVV</sequence>
<protein>
    <submittedName>
        <fullName evidence="2">Uncharacterized protein</fullName>
    </submittedName>
</protein>
<name>A0A8S4NLR9_OWEFU</name>
<accession>A0A8S4NLR9</accession>
<dbReference type="AlphaFoldDB" id="A0A8S4NLR9"/>
<dbReference type="Proteomes" id="UP000749559">
    <property type="component" value="Unassembled WGS sequence"/>
</dbReference>
<reference evidence="2" key="1">
    <citation type="submission" date="2022-03" db="EMBL/GenBank/DDBJ databases">
        <authorList>
            <person name="Martin C."/>
        </authorList>
    </citation>
    <scope>NUCLEOTIDE SEQUENCE</scope>
</reference>
<evidence type="ECO:0000313" key="2">
    <source>
        <dbReference type="EMBL" id="CAH1781282.1"/>
    </source>
</evidence>
<feature type="region of interest" description="Disordered" evidence="1">
    <location>
        <begin position="56"/>
        <end position="83"/>
    </location>
</feature>
<proteinExistence type="predicted"/>
<organism evidence="2 3">
    <name type="scientific">Owenia fusiformis</name>
    <name type="common">Polychaete worm</name>
    <dbReference type="NCBI Taxonomy" id="6347"/>
    <lineage>
        <taxon>Eukaryota</taxon>
        <taxon>Metazoa</taxon>
        <taxon>Spiralia</taxon>
        <taxon>Lophotrochozoa</taxon>
        <taxon>Annelida</taxon>
        <taxon>Polychaeta</taxon>
        <taxon>Sedentaria</taxon>
        <taxon>Canalipalpata</taxon>
        <taxon>Sabellida</taxon>
        <taxon>Oweniida</taxon>
        <taxon>Oweniidae</taxon>
        <taxon>Owenia</taxon>
    </lineage>
</organism>
<keyword evidence="3" id="KW-1185">Reference proteome</keyword>
<evidence type="ECO:0000313" key="3">
    <source>
        <dbReference type="Proteomes" id="UP000749559"/>
    </source>
</evidence>
<feature type="compositionally biased region" description="Low complexity" evidence="1">
    <location>
        <begin position="243"/>
        <end position="255"/>
    </location>
</feature>
<feature type="compositionally biased region" description="Basic and acidic residues" evidence="1">
    <location>
        <begin position="224"/>
        <end position="239"/>
    </location>
</feature>
<gene>
    <name evidence="2" type="ORF">OFUS_LOCUS7876</name>
</gene>
<feature type="region of interest" description="Disordered" evidence="1">
    <location>
        <begin position="224"/>
        <end position="274"/>
    </location>
</feature>
<dbReference type="EMBL" id="CAIIXF020000004">
    <property type="protein sequence ID" value="CAH1781282.1"/>
    <property type="molecule type" value="Genomic_DNA"/>
</dbReference>
<evidence type="ECO:0000256" key="1">
    <source>
        <dbReference type="SAM" id="MobiDB-lite"/>
    </source>
</evidence>
<comment type="caution">
    <text evidence="2">The sequence shown here is derived from an EMBL/GenBank/DDBJ whole genome shotgun (WGS) entry which is preliminary data.</text>
</comment>